<keyword evidence="3" id="KW-0804">Transcription</keyword>
<dbReference type="PANTHER" id="PTHR44846:SF17">
    <property type="entry name" value="GNTR-FAMILY TRANSCRIPTIONAL REGULATOR"/>
    <property type="match status" value="1"/>
</dbReference>
<gene>
    <name evidence="5" type="ORF">OM076_40130</name>
</gene>
<dbReference type="GO" id="GO:0045892">
    <property type="term" value="P:negative regulation of DNA-templated transcription"/>
    <property type="evidence" value="ECO:0007669"/>
    <property type="project" value="TreeGrafter"/>
</dbReference>
<evidence type="ECO:0000256" key="1">
    <source>
        <dbReference type="ARBA" id="ARBA00023015"/>
    </source>
</evidence>
<dbReference type="RefSeq" id="WP_270045799.1">
    <property type="nucleotide sequence ID" value="NZ_JAPDOD010000068.1"/>
</dbReference>
<dbReference type="InterPro" id="IPR036388">
    <property type="entry name" value="WH-like_DNA-bd_sf"/>
</dbReference>
<keyword evidence="1" id="KW-0805">Transcription regulation</keyword>
<dbReference type="AlphaFoldDB" id="A0A9X3N3E8"/>
<keyword evidence="6" id="KW-1185">Reference proteome</keyword>
<dbReference type="SUPFAM" id="SSF46785">
    <property type="entry name" value="Winged helix' DNA-binding domain"/>
    <property type="match status" value="1"/>
</dbReference>
<dbReference type="SMART" id="SM00866">
    <property type="entry name" value="UTRA"/>
    <property type="match status" value="1"/>
</dbReference>
<dbReference type="Pfam" id="PF07702">
    <property type="entry name" value="UTRA"/>
    <property type="match status" value="1"/>
</dbReference>
<dbReference type="Gene3D" id="1.10.10.10">
    <property type="entry name" value="Winged helix-like DNA-binding domain superfamily/Winged helix DNA-binding domain"/>
    <property type="match status" value="1"/>
</dbReference>
<dbReference type="CDD" id="cd07377">
    <property type="entry name" value="WHTH_GntR"/>
    <property type="match status" value="1"/>
</dbReference>
<accession>A0A9X3N3E8</accession>
<dbReference type="Proteomes" id="UP001149140">
    <property type="component" value="Unassembled WGS sequence"/>
</dbReference>
<dbReference type="EMBL" id="JAPDOD010000068">
    <property type="protein sequence ID" value="MDA0166541.1"/>
    <property type="molecule type" value="Genomic_DNA"/>
</dbReference>
<dbReference type="Gene3D" id="3.40.1410.10">
    <property type="entry name" value="Chorismate lyase-like"/>
    <property type="match status" value="1"/>
</dbReference>
<reference evidence="5" key="1">
    <citation type="submission" date="2022-10" db="EMBL/GenBank/DDBJ databases">
        <title>The WGS of Solirubrobacter ginsenosidimutans DSM 21036.</title>
        <authorList>
            <person name="Jiang Z."/>
        </authorList>
    </citation>
    <scope>NUCLEOTIDE SEQUENCE</scope>
    <source>
        <strain evidence="5">DSM 21036</strain>
    </source>
</reference>
<dbReference type="Pfam" id="PF00392">
    <property type="entry name" value="GntR"/>
    <property type="match status" value="1"/>
</dbReference>
<dbReference type="InterPro" id="IPR028978">
    <property type="entry name" value="Chorismate_lyase_/UTRA_dom_sf"/>
</dbReference>
<organism evidence="5 6">
    <name type="scientific">Solirubrobacter ginsenosidimutans</name>
    <dbReference type="NCBI Taxonomy" id="490573"/>
    <lineage>
        <taxon>Bacteria</taxon>
        <taxon>Bacillati</taxon>
        <taxon>Actinomycetota</taxon>
        <taxon>Thermoleophilia</taxon>
        <taxon>Solirubrobacterales</taxon>
        <taxon>Solirubrobacteraceae</taxon>
        <taxon>Solirubrobacter</taxon>
    </lineage>
</organism>
<feature type="domain" description="HTH gntR-type" evidence="4">
    <location>
        <begin position="7"/>
        <end position="75"/>
    </location>
</feature>
<dbReference type="GO" id="GO:0003677">
    <property type="term" value="F:DNA binding"/>
    <property type="evidence" value="ECO:0007669"/>
    <property type="project" value="UniProtKB-KW"/>
</dbReference>
<evidence type="ECO:0000256" key="3">
    <source>
        <dbReference type="ARBA" id="ARBA00023163"/>
    </source>
</evidence>
<evidence type="ECO:0000256" key="2">
    <source>
        <dbReference type="ARBA" id="ARBA00023125"/>
    </source>
</evidence>
<proteinExistence type="predicted"/>
<dbReference type="InterPro" id="IPR050679">
    <property type="entry name" value="Bact_HTH_transcr_reg"/>
</dbReference>
<dbReference type="PANTHER" id="PTHR44846">
    <property type="entry name" value="MANNOSYL-D-GLYCERATE TRANSPORT/METABOLISM SYSTEM REPRESSOR MNGR-RELATED"/>
    <property type="match status" value="1"/>
</dbReference>
<dbReference type="InterPro" id="IPR036390">
    <property type="entry name" value="WH_DNA-bd_sf"/>
</dbReference>
<dbReference type="InterPro" id="IPR011663">
    <property type="entry name" value="UTRA"/>
</dbReference>
<dbReference type="GO" id="GO:0003700">
    <property type="term" value="F:DNA-binding transcription factor activity"/>
    <property type="evidence" value="ECO:0007669"/>
    <property type="project" value="InterPro"/>
</dbReference>
<protein>
    <submittedName>
        <fullName evidence="5">GntR family transcriptional regulator</fullName>
    </submittedName>
</protein>
<dbReference type="SMART" id="SM00345">
    <property type="entry name" value="HTH_GNTR"/>
    <property type="match status" value="1"/>
</dbReference>
<evidence type="ECO:0000313" key="5">
    <source>
        <dbReference type="EMBL" id="MDA0166541.1"/>
    </source>
</evidence>
<evidence type="ECO:0000313" key="6">
    <source>
        <dbReference type="Proteomes" id="UP001149140"/>
    </source>
</evidence>
<dbReference type="PRINTS" id="PR00035">
    <property type="entry name" value="HTHGNTR"/>
</dbReference>
<sequence length="246" mass="26664">MTTARRPSLVDQVRQGLLDDLVAGKLVTGDKLPNEDRLADRFGVSRATVREAVLGLLEAGYLTRRHGSGTYVTKAPRSRHALDTTVSYTAMIREAGHTPGETVISKALREPTPFEAEQLVLGAGEPLLEVERVRLAGSRPVIYSRDRIPAALLDGIAQDALDSSLYVILETAGHPVSRASAELIPTLADDKLSELLEVECGTPLLHIDQVDYDARGRAVMLSLEWHVADAFELIVNRRASPGPADS</sequence>
<dbReference type="InterPro" id="IPR000524">
    <property type="entry name" value="Tscrpt_reg_HTH_GntR"/>
</dbReference>
<keyword evidence="2" id="KW-0238">DNA-binding</keyword>
<evidence type="ECO:0000259" key="4">
    <source>
        <dbReference type="PROSITE" id="PS50949"/>
    </source>
</evidence>
<dbReference type="SUPFAM" id="SSF64288">
    <property type="entry name" value="Chorismate lyase-like"/>
    <property type="match status" value="1"/>
</dbReference>
<comment type="caution">
    <text evidence="5">The sequence shown here is derived from an EMBL/GenBank/DDBJ whole genome shotgun (WGS) entry which is preliminary data.</text>
</comment>
<name>A0A9X3N3E8_9ACTN</name>
<dbReference type="PROSITE" id="PS50949">
    <property type="entry name" value="HTH_GNTR"/>
    <property type="match status" value="1"/>
</dbReference>